<organism evidence="4 5">
    <name type="scientific">Sanguibacter biliveldensis</name>
    <dbReference type="NCBI Taxonomy" id="3030830"/>
    <lineage>
        <taxon>Bacteria</taxon>
        <taxon>Bacillati</taxon>
        <taxon>Actinomycetota</taxon>
        <taxon>Actinomycetes</taxon>
        <taxon>Micrococcales</taxon>
        <taxon>Sanguibacteraceae</taxon>
        <taxon>Sanguibacter</taxon>
    </lineage>
</organism>
<evidence type="ECO:0000313" key="4">
    <source>
        <dbReference type="EMBL" id="WPF83471.1"/>
    </source>
</evidence>
<evidence type="ECO:0000313" key="5">
    <source>
        <dbReference type="Proteomes" id="UP001304340"/>
    </source>
</evidence>
<dbReference type="PROSITE" id="PS50921">
    <property type="entry name" value="ANTAR"/>
    <property type="match status" value="1"/>
</dbReference>
<dbReference type="Pfam" id="PF03861">
    <property type="entry name" value="ANTAR"/>
    <property type="match status" value="1"/>
</dbReference>
<dbReference type="InterPro" id="IPR029016">
    <property type="entry name" value="GAF-like_dom_sf"/>
</dbReference>
<dbReference type="PIRSF" id="PIRSF036625">
    <property type="entry name" value="GAF_ANTAR"/>
    <property type="match status" value="1"/>
</dbReference>
<dbReference type="RefSeq" id="WP_319159781.1">
    <property type="nucleotide sequence ID" value="NZ_CP138359.1"/>
</dbReference>
<evidence type="ECO:0000256" key="2">
    <source>
        <dbReference type="ARBA" id="ARBA00023163"/>
    </source>
</evidence>
<accession>A0AAF0Z9W9</accession>
<evidence type="ECO:0000256" key="1">
    <source>
        <dbReference type="ARBA" id="ARBA00023015"/>
    </source>
</evidence>
<dbReference type="SUPFAM" id="SSF55781">
    <property type="entry name" value="GAF domain-like"/>
    <property type="match status" value="1"/>
</dbReference>
<feature type="domain" description="ANTAR" evidence="3">
    <location>
        <begin position="165"/>
        <end position="224"/>
    </location>
</feature>
<evidence type="ECO:0000259" key="3">
    <source>
        <dbReference type="PROSITE" id="PS50921"/>
    </source>
</evidence>
<dbReference type="Gene3D" id="1.10.10.10">
    <property type="entry name" value="Winged helix-like DNA-binding domain superfamily/Winged helix DNA-binding domain"/>
    <property type="match status" value="1"/>
</dbReference>
<dbReference type="KEGG" id="sbil:SANBI_001153"/>
<dbReference type="InterPro" id="IPR003018">
    <property type="entry name" value="GAF"/>
</dbReference>
<keyword evidence="1" id="KW-0805">Transcription regulation</keyword>
<dbReference type="InterPro" id="IPR036388">
    <property type="entry name" value="WH-like_DNA-bd_sf"/>
</dbReference>
<dbReference type="InterPro" id="IPR012074">
    <property type="entry name" value="GAF_ANTAR"/>
</dbReference>
<protein>
    <submittedName>
        <fullName evidence="4">GAF and ANTAR domain-containing protein</fullName>
    </submittedName>
</protein>
<dbReference type="InterPro" id="IPR005561">
    <property type="entry name" value="ANTAR"/>
</dbReference>
<name>A0AAF0Z9W9_9MICO</name>
<keyword evidence="5" id="KW-1185">Reference proteome</keyword>
<sequence length="231" mass="24583">MSAPTSAGVLAEMTALLVQDREITDVVSRLTQECLRVLPVDAAAILVSEQSTGLQLLTATSHTASQLELYQAMHESGPCVDTIELGTAVTAVGEDEIARRWPEVGAAVVAAGFRSVHAIPLAWRGDAIGGLNLFGRGQDPWSEEDLSVAHSLADLATVAIARPGLGETSAIHARIREALEVRVRIEQAKGVLAQTERLDMDAAYDALVERAATRSLGEVADAVLREAQRRD</sequence>
<dbReference type="EMBL" id="CP138359">
    <property type="protein sequence ID" value="WPF83471.1"/>
    <property type="molecule type" value="Genomic_DNA"/>
</dbReference>
<dbReference type="Gene3D" id="3.30.450.40">
    <property type="match status" value="1"/>
</dbReference>
<keyword evidence="2" id="KW-0804">Transcription</keyword>
<gene>
    <name evidence="4" type="ORF">SANBI_001153</name>
</gene>
<dbReference type="Pfam" id="PF13185">
    <property type="entry name" value="GAF_2"/>
    <property type="match status" value="1"/>
</dbReference>
<dbReference type="AlphaFoldDB" id="A0AAF0Z9W9"/>
<dbReference type="GO" id="GO:0003723">
    <property type="term" value="F:RNA binding"/>
    <property type="evidence" value="ECO:0007669"/>
    <property type="project" value="InterPro"/>
</dbReference>
<dbReference type="Proteomes" id="UP001304340">
    <property type="component" value="Chromosome"/>
</dbReference>
<dbReference type="SMART" id="SM01012">
    <property type="entry name" value="ANTAR"/>
    <property type="match status" value="1"/>
</dbReference>
<proteinExistence type="predicted"/>
<reference evidence="5" key="1">
    <citation type="submission" date="2023-11" db="EMBL/GenBank/DDBJ databases">
        <authorList>
            <person name="Helweg L.P."/>
            <person name="Kiel A."/>
            <person name="Hitz F."/>
            <person name="Ruckert-Reed C."/>
            <person name="Busche T."/>
            <person name="Kaltschmidt B."/>
            <person name="Kaltschmidt C."/>
        </authorList>
    </citation>
    <scope>NUCLEOTIDE SEQUENCE [LARGE SCALE GENOMIC DNA]</scope>
    <source>
        <strain evidence="5">4.1</strain>
    </source>
</reference>